<name>A0ABR2SS06_9ROSI</name>
<evidence type="ECO:0000313" key="4">
    <source>
        <dbReference type="Proteomes" id="UP001396334"/>
    </source>
</evidence>
<accession>A0ABR2SS06</accession>
<evidence type="ECO:0000256" key="1">
    <source>
        <dbReference type="SAM" id="MobiDB-lite"/>
    </source>
</evidence>
<dbReference type="EMBL" id="JBBPBN010000012">
    <property type="protein sequence ID" value="KAK9027754.1"/>
    <property type="molecule type" value="Genomic_DNA"/>
</dbReference>
<feature type="chain" id="PRO_5045521712" description="Anther-specific protein BCP1" evidence="2">
    <location>
        <begin position="22"/>
        <end position="107"/>
    </location>
</feature>
<organism evidence="3 4">
    <name type="scientific">Hibiscus sabdariffa</name>
    <name type="common">roselle</name>
    <dbReference type="NCBI Taxonomy" id="183260"/>
    <lineage>
        <taxon>Eukaryota</taxon>
        <taxon>Viridiplantae</taxon>
        <taxon>Streptophyta</taxon>
        <taxon>Embryophyta</taxon>
        <taxon>Tracheophyta</taxon>
        <taxon>Spermatophyta</taxon>
        <taxon>Magnoliopsida</taxon>
        <taxon>eudicotyledons</taxon>
        <taxon>Gunneridae</taxon>
        <taxon>Pentapetalae</taxon>
        <taxon>rosids</taxon>
        <taxon>malvids</taxon>
        <taxon>Malvales</taxon>
        <taxon>Malvaceae</taxon>
        <taxon>Malvoideae</taxon>
        <taxon>Hibiscus</taxon>
    </lineage>
</organism>
<evidence type="ECO:0000313" key="3">
    <source>
        <dbReference type="EMBL" id="KAK9027754.1"/>
    </source>
</evidence>
<proteinExistence type="predicted"/>
<protein>
    <recommendedName>
        <fullName evidence="5">Anther-specific protein BCP1</fullName>
    </recommendedName>
</protein>
<dbReference type="Proteomes" id="UP001396334">
    <property type="component" value="Unassembled WGS sequence"/>
</dbReference>
<keyword evidence="2" id="KW-0732">Signal</keyword>
<feature type="region of interest" description="Disordered" evidence="1">
    <location>
        <begin position="36"/>
        <end position="55"/>
    </location>
</feature>
<reference evidence="3 4" key="1">
    <citation type="journal article" date="2024" name="G3 (Bethesda)">
        <title>Genome assembly of Hibiscus sabdariffa L. provides insights into metabolisms of medicinal natural products.</title>
        <authorList>
            <person name="Kim T."/>
        </authorList>
    </citation>
    <scope>NUCLEOTIDE SEQUENCE [LARGE SCALE GENOMIC DNA]</scope>
    <source>
        <strain evidence="3">TK-2024</strain>
        <tissue evidence="3">Old leaves</tissue>
    </source>
</reference>
<sequence length="107" mass="10719">MARQIFVLALLLIALVGLVSTADVADSTPISPITSSSVPDDNIIGNTDDAGAPSPNAAAIDVVDAPLGSELDVKKYAPAPSDASTISVSTMQAATAGAVVITGYFIF</sequence>
<keyword evidence="4" id="KW-1185">Reference proteome</keyword>
<gene>
    <name evidence="3" type="ORF">V6N11_067577</name>
</gene>
<comment type="caution">
    <text evidence="3">The sequence shown here is derived from an EMBL/GenBank/DDBJ whole genome shotgun (WGS) entry which is preliminary data.</text>
</comment>
<evidence type="ECO:0000256" key="2">
    <source>
        <dbReference type="SAM" id="SignalP"/>
    </source>
</evidence>
<feature type="signal peptide" evidence="2">
    <location>
        <begin position="1"/>
        <end position="21"/>
    </location>
</feature>
<evidence type="ECO:0008006" key="5">
    <source>
        <dbReference type="Google" id="ProtNLM"/>
    </source>
</evidence>